<protein>
    <recommendedName>
        <fullName evidence="9">L,D-TPase catalytic domain-containing protein</fullName>
    </recommendedName>
</protein>
<keyword evidence="4 7" id="KW-0133">Cell shape</keyword>
<evidence type="ECO:0000256" key="1">
    <source>
        <dbReference type="ARBA" id="ARBA00004752"/>
    </source>
</evidence>
<evidence type="ECO:0000256" key="7">
    <source>
        <dbReference type="PROSITE-ProRule" id="PRU01373"/>
    </source>
</evidence>
<dbReference type="PANTHER" id="PTHR36699">
    <property type="entry name" value="LD-TRANSPEPTIDASE"/>
    <property type="match status" value="1"/>
</dbReference>
<keyword evidence="8" id="KW-0175">Coiled coil</keyword>
<dbReference type="EMBL" id="BNAG01000004">
    <property type="protein sequence ID" value="GHE70570.1"/>
    <property type="molecule type" value="Genomic_DNA"/>
</dbReference>
<dbReference type="Gene3D" id="2.40.440.10">
    <property type="entry name" value="L,D-transpeptidase catalytic domain-like"/>
    <property type="match status" value="1"/>
</dbReference>
<dbReference type="PROSITE" id="PS52029">
    <property type="entry name" value="LD_TPASE"/>
    <property type="match status" value="1"/>
</dbReference>
<evidence type="ECO:0000313" key="11">
    <source>
        <dbReference type="Proteomes" id="UP000658258"/>
    </source>
</evidence>
<evidence type="ECO:0000256" key="6">
    <source>
        <dbReference type="ARBA" id="ARBA00023316"/>
    </source>
</evidence>
<comment type="caution">
    <text evidence="10">The sequence shown here is derived from an EMBL/GenBank/DDBJ whole genome shotgun (WGS) entry which is preliminary data.</text>
</comment>
<evidence type="ECO:0000259" key="9">
    <source>
        <dbReference type="PROSITE" id="PS52029"/>
    </source>
</evidence>
<dbReference type="Pfam" id="PF03734">
    <property type="entry name" value="YkuD"/>
    <property type="match status" value="1"/>
</dbReference>
<keyword evidence="6 7" id="KW-0961">Cell wall biogenesis/degradation</keyword>
<feature type="domain" description="L,D-TPase catalytic" evidence="9">
    <location>
        <begin position="217"/>
        <end position="354"/>
    </location>
</feature>
<dbReference type="Gene3D" id="1.20.1270.390">
    <property type="match status" value="1"/>
</dbReference>
<feature type="active site" description="Proton donor/acceptor" evidence="7">
    <location>
        <position position="317"/>
    </location>
</feature>
<evidence type="ECO:0000256" key="8">
    <source>
        <dbReference type="SAM" id="Coils"/>
    </source>
</evidence>
<keyword evidence="11" id="KW-1185">Reference proteome</keyword>
<dbReference type="Proteomes" id="UP000658258">
    <property type="component" value="Unassembled WGS sequence"/>
</dbReference>
<reference evidence="11" key="1">
    <citation type="journal article" date="2019" name="Int. J. Syst. Evol. Microbiol.">
        <title>The Global Catalogue of Microorganisms (GCM) 10K type strain sequencing project: providing services to taxonomists for standard genome sequencing and annotation.</title>
        <authorList>
            <consortium name="The Broad Institute Genomics Platform"/>
            <consortium name="The Broad Institute Genome Sequencing Center for Infectious Disease"/>
            <person name="Wu L."/>
            <person name="Ma J."/>
        </authorList>
    </citation>
    <scope>NUCLEOTIDE SEQUENCE [LARGE SCALE GENOMIC DNA]</scope>
    <source>
        <strain evidence="11">CGMCC 1.15111</strain>
    </source>
</reference>
<evidence type="ECO:0000256" key="3">
    <source>
        <dbReference type="ARBA" id="ARBA00022679"/>
    </source>
</evidence>
<gene>
    <name evidence="10" type="ORF">GCM10011340_27840</name>
</gene>
<dbReference type="SUPFAM" id="SSF141523">
    <property type="entry name" value="L,D-transpeptidase catalytic domain-like"/>
    <property type="match status" value="1"/>
</dbReference>
<sequence length="364" mass="40878">MKLKRLFLAIMALIILTVVLRVIFLPKPPVQVLEAAREKISQAEKQKAGAYATRQLQQATAHYDSAMTGWTQQNRRFLLLRNFKTVEQHAQKAAQIAEQAANTASQAAKKALNAYLHRLASVENQLRQFDTQFKHLPLGKEEVKLLASSKLVQQELNNALAQDNLEALEKRLDKLEKDTRQLSERAKKLVAELEQEIPQWNRLVNQAIEESKRKGTALLVVEKYERKCTIYKAGKAVASYKVELGANWMGDKLKAGDKTTPEGHYKVVRKKKNGQTRYYKALLLDYPNEEDKKRFKQNKANGLIPANASIGNLIEIHGDGGKGIDWTDGCIALENKDMDKIFDAVVENTPVVIVGALTVPGKGK</sequence>
<dbReference type="PANTHER" id="PTHR36699:SF1">
    <property type="entry name" value="L,D-TRANSPEPTIDASE YAFK-RELATED"/>
    <property type="match status" value="1"/>
</dbReference>
<feature type="coiled-coil region" evidence="8">
    <location>
        <begin position="105"/>
        <end position="210"/>
    </location>
</feature>
<proteinExistence type="inferred from homology"/>
<accession>A0ABQ3IAZ3</accession>
<evidence type="ECO:0000256" key="5">
    <source>
        <dbReference type="ARBA" id="ARBA00022984"/>
    </source>
</evidence>
<feature type="active site" description="Nucleophile" evidence="7">
    <location>
        <position position="330"/>
    </location>
</feature>
<evidence type="ECO:0000313" key="10">
    <source>
        <dbReference type="EMBL" id="GHE70570.1"/>
    </source>
</evidence>
<organism evidence="10 11">
    <name type="scientific">Roseivirga thermotolerans</name>
    <dbReference type="NCBI Taxonomy" id="1758176"/>
    <lineage>
        <taxon>Bacteria</taxon>
        <taxon>Pseudomonadati</taxon>
        <taxon>Bacteroidota</taxon>
        <taxon>Cytophagia</taxon>
        <taxon>Cytophagales</taxon>
        <taxon>Roseivirgaceae</taxon>
        <taxon>Roseivirga</taxon>
    </lineage>
</organism>
<dbReference type="InterPro" id="IPR005490">
    <property type="entry name" value="LD_TPept_cat_dom"/>
</dbReference>
<keyword evidence="3" id="KW-0808">Transferase</keyword>
<comment type="pathway">
    <text evidence="1 7">Cell wall biogenesis; peptidoglycan biosynthesis.</text>
</comment>
<keyword evidence="5 7" id="KW-0573">Peptidoglycan synthesis</keyword>
<dbReference type="CDD" id="cd16913">
    <property type="entry name" value="YkuD_like"/>
    <property type="match status" value="1"/>
</dbReference>
<evidence type="ECO:0000256" key="4">
    <source>
        <dbReference type="ARBA" id="ARBA00022960"/>
    </source>
</evidence>
<evidence type="ECO:0000256" key="2">
    <source>
        <dbReference type="ARBA" id="ARBA00005992"/>
    </source>
</evidence>
<name>A0ABQ3IAZ3_9BACT</name>
<dbReference type="InterPro" id="IPR038063">
    <property type="entry name" value="Transpep_catalytic_dom"/>
</dbReference>
<comment type="similarity">
    <text evidence="2">Belongs to the YkuD family.</text>
</comment>